<keyword evidence="3" id="KW-1185">Reference proteome</keyword>
<sequence>MSPETIALLFCSGVIAAGIVVLYRSLRTDAGDSIVPKRLSAEE</sequence>
<organism evidence="2 3">
    <name type="scientific">Effusibacillus consociatus</name>
    <dbReference type="NCBI Taxonomy" id="1117041"/>
    <lineage>
        <taxon>Bacteria</taxon>
        <taxon>Bacillati</taxon>
        <taxon>Bacillota</taxon>
        <taxon>Bacilli</taxon>
        <taxon>Bacillales</taxon>
        <taxon>Alicyclobacillaceae</taxon>
        <taxon>Effusibacillus</taxon>
    </lineage>
</organism>
<keyword evidence="1" id="KW-1133">Transmembrane helix</keyword>
<evidence type="ECO:0000256" key="1">
    <source>
        <dbReference type="SAM" id="Phobius"/>
    </source>
</evidence>
<reference evidence="3" key="1">
    <citation type="journal article" date="2019" name="Int. J. Syst. Evol. Microbiol.">
        <title>The Global Catalogue of Microorganisms (GCM) 10K type strain sequencing project: providing services to taxonomists for standard genome sequencing and annotation.</title>
        <authorList>
            <consortium name="The Broad Institute Genomics Platform"/>
            <consortium name="The Broad Institute Genome Sequencing Center for Infectious Disease"/>
            <person name="Wu L."/>
            <person name="Ma J."/>
        </authorList>
    </citation>
    <scope>NUCLEOTIDE SEQUENCE [LARGE SCALE GENOMIC DNA]</scope>
    <source>
        <strain evidence="3">WYCCWR 12678</strain>
    </source>
</reference>
<gene>
    <name evidence="2" type="ORF">ACFO8Q_18560</name>
</gene>
<accession>A0ABV9Q4A8</accession>
<keyword evidence="1" id="KW-0472">Membrane</keyword>
<keyword evidence="1" id="KW-0812">Transmembrane</keyword>
<protein>
    <submittedName>
        <fullName evidence="2">Uncharacterized protein</fullName>
    </submittedName>
</protein>
<name>A0ABV9Q4A8_9BACL</name>
<proteinExistence type="predicted"/>
<dbReference type="EMBL" id="JBHSHC010000125">
    <property type="protein sequence ID" value="MFC4769336.1"/>
    <property type="molecule type" value="Genomic_DNA"/>
</dbReference>
<comment type="caution">
    <text evidence="2">The sequence shown here is derived from an EMBL/GenBank/DDBJ whole genome shotgun (WGS) entry which is preliminary data.</text>
</comment>
<dbReference type="RefSeq" id="WP_380027731.1">
    <property type="nucleotide sequence ID" value="NZ_JBHSHC010000125.1"/>
</dbReference>
<feature type="transmembrane region" description="Helical" evidence="1">
    <location>
        <begin position="6"/>
        <end position="23"/>
    </location>
</feature>
<evidence type="ECO:0000313" key="3">
    <source>
        <dbReference type="Proteomes" id="UP001596002"/>
    </source>
</evidence>
<dbReference type="Proteomes" id="UP001596002">
    <property type="component" value="Unassembled WGS sequence"/>
</dbReference>
<evidence type="ECO:0000313" key="2">
    <source>
        <dbReference type="EMBL" id="MFC4769336.1"/>
    </source>
</evidence>